<dbReference type="InterPro" id="IPR029398">
    <property type="entry name" value="PolB_thumb"/>
</dbReference>
<organism evidence="8 9">
    <name type="scientific">Rhizoctonia solani</name>
    <dbReference type="NCBI Taxonomy" id="456999"/>
    <lineage>
        <taxon>Eukaryota</taxon>
        <taxon>Fungi</taxon>
        <taxon>Dikarya</taxon>
        <taxon>Basidiomycota</taxon>
        <taxon>Agaricomycotina</taxon>
        <taxon>Agaricomycetes</taxon>
        <taxon>Cantharellales</taxon>
        <taxon>Ceratobasidiaceae</taxon>
        <taxon>Rhizoctonia</taxon>
    </lineage>
</organism>
<keyword evidence="6" id="KW-0234">DNA repair</keyword>
<comment type="caution">
    <text evidence="8">The sequence shown here is derived from an EMBL/GenBank/DDBJ whole genome shotgun (WGS) entry which is preliminary data.</text>
</comment>
<keyword evidence="3 6" id="KW-0548">Nucleotidyltransferase</keyword>
<reference evidence="8" key="1">
    <citation type="submission" date="2021-01" db="EMBL/GenBank/DDBJ databases">
        <authorList>
            <person name="Kaushik A."/>
        </authorList>
    </citation>
    <scope>NUCLEOTIDE SEQUENCE</scope>
    <source>
        <strain evidence="8">AG1-1A</strain>
    </source>
</reference>
<dbReference type="InterPro" id="IPR018944">
    <property type="entry name" value="DNA_pol_lambd_fingers_domain"/>
</dbReference>
<dbReference type="PANTHER" id="PTHR11276:SF28">
    <property type="entry name" value="DNA POLYMERASE LAMBDA"/>
    <property type="match status" value="1"/>
</dbReference>
<dbReference type="Pfam" id="PF14792">
    <property type="entry name" value="DNA_pol_B_palm"/>
    <property type="match status" value="1"/>
</dbReference>
<dbReference type="GO" id="GO:0006303">
    <property type="term" value="P:double-strand break repair via nonhomologous end joining"/>
    <property type="evidence" value="ECO:0007669"/>
    <property type="project" value="TreeGrafter"/>
</dbReference>
<dbReference type="GO" id="GO:0005634">
    <property type="term" value="C:nucleus"/>
    <property type="evidence" value="ECO:0007669"/>
    <property type="project" value="UniProtKB-SubCell"/>
</dbReference>
<evidence type="ECO:0000256" key="4">
    <source>
        <dbReference type="ARBA" id="ARBA00022705"/>
    </source>
</evidence>
<dbReference type="PRINTS" id="PR00870">
    <property type="entry name" value="DNAPOLXBETA"/>
</dbReference>
<feature type="active site" description="Nucleophile; Schiff-base intermediate with DNA; for 5'-dRP lyase activity" evidence="5">
    <location>
        <position position="10"/>
    </location>
</feature>
<dbReference type="PRINTS" id="PR00869">
    <property type="entry name" value="DNAPOLX"/>
</dbReference>
<dbReference type="Gene3D" id="3.30.460.10">
    <property type="entry name" value="Beta Polymerase, domain 2"/>
    <property type="match status" value="2"/>
</dbReference>
<dbReference type="EC" id="2.7.7.7" evidence="6"/>
<keyword evidence="2 6" id="KW-0808">Transferase</keyword>
<dbReference type="GO" id="GO:0046872">
    <property type="term" value="F:metal ion binding"/>
    <property type="evidence" value="ECO:0007669"/>
    <property type="project" value="UniProtKB-UniRule"/>
</dbReference>
<accession>A0A8H2WCF5</accession>
<keyword evidence="4" id="KW-0235">DNA replication</keyword>
<dbReference type="InterPro" id="IPR037160">
    <property type="entry name" value="DNA_Pol_thumb_sf"/>
</dbReference>
<dbReference type="GO" id="GO:0003677">
    <property type="term" value="F:DNA binding"/>
    <property type="evidence" value="ECO:0007669"/>
    <property type="project" value="UniProtKB-UniRule"/>
</dbReference>
<dbReference type="Proteomes" id="UP000663840">
    <property type="component" value="Unassembled WGS sequence"/>
</dbReference>
<gene>
    <name evidence="8" type="ORF">RDB_LOCUS12929</name>
</gene>
<dbReference type="InterPro" id="IPR043519">
    <property type="entry name" value="NT_sf"/>
</dbReference>
<name>A0A8H2WCF5_9AGAM</name>
<dbReference type="Gene3D" id="3.30.210.10">
    <property type="entry name" value="DNA polymerase, thumb domain"/>
    <property type="match status" value="1"/>
</dbReference>
<keyword evidence="1" id="KW-0237">DNA synthesis</keyword>
<dbReference type="InterPro" id="IPR002008">
    <property type="entry name" value="DNA_pol_X_beta-like"/>
</dbReference>
<evidence type="ECO:0000256" key="6">
    <source>
        <dbReference type="RuleBase" id="RU366014"/>
    </source>
</evidence>
<dbReference type="Gene3D" id="1.10.150.20">
    <property type="entry name" value="5' to 3' exonuclease, C-terminal subdomain"/>
    <property type="match status" value="1"/>
</dbReference>
<dbReference type="Pfam" id="PF14791">
    <property type="entry name" value="DNA_pol_B_thumb"/>
    <property type="match status" value="1"/>
</dbReference>
<dbReference type="GO" id="GO:0003887">
    <property type="term" value="F:DNA-directed DNA polymerase activity"/>
    <property type="evidence" value="ECO:0007669"/>
    <property type="project" value="UniProtKB-UniRule"/>
</dbReference>
<comment type="function">
    <text evidence="6">DNA polymerase that functions in several pathways of DNA repair. Involved in base excision repair (BER) responsible for repair of lesions that give rise to abasic (AP) sites in DNA. Also contributes to DNA double-strand break repair by non-homologous end joining and homologous recombination. Has both template-dependent and template-independent (terminal transferase) DNA polymerase activities. Has also a 5'-deoxyribose-5-phosphate lyase (dRP lyase) activity.</text>
</comment>
<dbReference type="SUPFAM" id="SSF81585">
    <property type="entry name" value="PsbU/PolX domain-like"/>
    <property type="match status" value="1"/>
</dbReference>
<dbReference type="InterPro" id="IPR028207">
    <property type="entry name" value="DNA_pol_B_palm_palm"/>
</dbReference>
<evidence type="ECO:0000256" key="2">
    <source>
        <dbReference type="ARBA" id="ARBA00022679"/>
    </source>
</evidence>
<dbReference type="PANTHER" id="PTHR11276">
    <property type="entry name" value="DNA POLYMERASE TYPE-X FAMILY MEMBER"/>
    <property type="match status" value="1"/>
</dbReference>
<dbReference type="SUPFAM" id="SSF81301">
    <property type="entry name" value="Nucleotidyltransferase"/>
    <property type="match status" value="1"/>
</dbReference>
<keyword evidence="6" id="KW-0227">DNA damage</keyword>
<feature type="non-terminal residue" evidence="8">
    <location>
        <position position="1"/>
    </location>
</feature>
<dbReference type="CDD" id="cd00141">
    <property type="entry name" value="NT_POLXc"/>
    <property type="match status" value="1"/>
</dbReference>
<evidence type="ECO:0000259" key="7">
    <source>
        <dbReference type="SMART" id="SM00483"/>
    </source>
</evidence>
<comment type="subcellular location">
    <subcellularLocation>
        <location evidence="6">Nucleus</location>
    </subcellularLocation>
</comment>
<dbReference type="Pfam" id="PF10391">
    <property type="entry name" value="DNA_pol_lambd_f"/>
    <property type="match status" value="1"/>
</dbReference>
<sequence>MSPICLVSLKINEFIATGRVAKIAAQTTEDLAVTRIFQGIYGVGPQTAHSWYVRGLRTLADIRNRVDGIVLSPAQELGLQYYADLQRRMPRSEAAEIFQRIKAIALQLDPMLDIEIMGSFRRQQLLSHDLAVPDDENDLEAKYMGLCQLHSDTLMRRIDILTIPCEQWGSALLYFFNRSMRLLARKSGMSLNQRGLFQGVVRDPKTQRKTNNGILIASRTEREIFDRLGV</sequence>
<feature type="domain" description="DNA-directed DNA polymerase X" evidence="7">
    <location>
        <begin position="1"/>
        <end position="230"/>
    </location>
</feature>
<comment type="similarity">
    <text evidence="6">Belongs to the DNA polymerase type-X family.</text>
</comment>
<evidence type="ECO:0000313" key="9">
    <source>
        <dbReference type="Proteomes" id="UP000663840"/>
    </source>
</evidence>
<dbReference type="EMBL" id="CAJMWR010000243">
    <property type="protein sequence ID" value="CAE6359952.1"/>
    <property type="molecule type" value="Genomic_DNA"/>
</dbReference>
<keyword evidence="6" id="KW-0539">Nucleus</keyword>
<dbReference type="SMART" id="SM00483">
    <property type="entry name" value="POLXc"/>
    <property type="match status" value="1"/>
</dbReference>
<dbReference type="AlphaFoldDB" id="A0A8H2WCF5"/>
<evidence type="ECO:0000313" key="8">
    <source>
        <dbReference type="EMBL" id="CAE6359952.1"/>
    </source>
</evidence>
<dbReference type="InterPro" id="IPR022312">
    <property type="entry name" value="DNA_pol_X"/>
</dbReference>
<proteinExistence type="inferred from homology"/>
<keyword evidence="6" id="KW-0239">DNA-directed DNA polymerase</keyword>
<evidence type="ECO:0000256" key="1">
    <source>
        <dbReference type="ARBA" id="ARBA00022634"/>
    </source>
</evidence>
<protein>
    <recommendedName>
        <fullName evidence="6">DNA polymerase</fullName>
        <ecNumber evidence="6">2.7.7.7</ecNumber>
    </recommendedName>
</protein>
<evidence type="ECO:0000256" key="5">
    <source>
        <dbReference type="PIRSR" id="PIRSR622312-50"/>
    </source>
</evidence>
<comment type="catalytic activity">
    <reaction evidence="6">
        <text>DNA(n) + a 2'-deoxyribonucleoside 5'-triphosphate = DNA(n+1) + diphosphate</text>
        <dbReference type="Rhea" id="RHEA:22508"/>
        <dbReference type="Rhea" id="RHEA-COMP:17339"/>
        <dbReference type="Rhea" id="RHEA-COMP:17340"/>
        <dbReference type="ChEBI" id="CHEBI:33019"/>
        <dbReference type="ChEBI" id="CHEBI:61560"/>
        <dbReference type="ChEBI" id="CHEBI:173112"/>
        <dbReference type="EC" id="2.7.7.7"/>
    </reaction>
</comment>
<evidence type="ECO:0000256" key="3">
    <source>
        <dbReference type="ARBA" id="ARBA00022695"/>
    </source>
</evidence>
<dbReference type="InterPro" id="IPR002054">
    <property type="entry name" value="DNA-dir_DNA_pol_X"/>
</dbReference>